<proteinExistence type="predicted"/>
<gene>
    <name evidence="4" type="ORF">HLUCCA11_17685</name>
</gene>
<evidence type="ECO:0000259" key="3">
    <source>
        <dbReference type="Pfam" id="PF09990"/>
    </source>
</evidence>
<accession>A0A0P7ZGF0</accession>
<dbReference type="STRING" id="1666911.HLUCCA11_17685"/>
<feature type="transmembrane region" description="Helical" evidence="2">
    <location>
        <begin position="93"/>
        <end position="114"/>
    </location>
</feature>
<name>A0A0P7ZGF0_9CYAN</name>
<evidence type="ECO:0000256" key="2">
    <source>
        <dbReference type="SAM" id="Phobius"/>
    </source>
</evidence>
<evidence type="ECO:0000313" key="5">
    <source>
        <dbReference type="Proteomes" id="UP000050465"/>
    </source>
</evidence>
<dbReference type="Proteomes" id="UP000050465">
    <property type="component" value="Unassembled WGS sequence"/>
</dbReference>
<sequence>METQQTQGNSPQSSPERPRDRTENVPYPSIPPIIDSRETEYTGAGVTSSVNIFGHPIHPIIVIFPVAFLSGAAGSDIGYWITKDQFWSQASMWLIGIGILSGIAAAIIGMFDFVRIPRVRSRRAGWAHMTLNIVALVLTIGNFFLRLFGSSSSILPTGLILSCIVAVLLSAGGWYGGELTFRHKVGVIGSGET</sequence>
<keyword evidence="2" id="KW-0812">Transmembrane</keyword>
<keyword evidence="2" id="KW-0472">Membrane</keyword>
<dbReference type="EMBL" id="LJZR01000028">
    <property type="protein sequence ID" value="KPQ33705.1"/>
    <property type="molecule type" value="Genomic_DNA"/>
</dbReference>
<dbReference type="InterPro" id="IPR019251">
    <property type="entry name" value="DUF2231_TM"/>
</dbReference>
<dbReference type="Pfam" id="PF09990">
    <property type="entry name" value="DUF2231"/>
    <property type="match status" value="1"/>
</dbReference>
<organism evidence="4 5">
    <name type="scientific">Phormidesmis priestleyi Ana</name>
    <dbReference type="NCBI Taxonomy" id="1666911"/>
    <lineage>
        <taxon>Bacteria</taxon>
        <taxon>Bacillati</taxon>
        <taxon>Cyanobacteriota</taxon>
        <taxon>Cyanophyceae</taxon>
        <taxon>Leptolyngbyales</taxon>
        <taxon>Leptolyngbyaceae</taxon>
        <taxon>Phormidesmis</taxon>
    </lineage>
</organism>
<feature type="transmembrane region" description="Helical" evidence="2">
    <location>
        <begin position="60"/>
        <end position="81"/>
    </location>
</feature>
<feature type="domain" description="DUF2231" evidence="3">
    <location>
        <begin position="54"/>
        <end position="187"/>
    </location>
</feature>
<feature type="region of interest" description="Disordered" evidence="1">
    <location>
        <begin position="1"/>
        <end position="29"/>
    </location>
</feature>
<protein>
    <submittedName>
        <fullName evidence="4">Putative membrane protein</fullName>
    </submittedName>
</protein>
<keyword evidence="2" id="KW-1133">Transmembrane helix</keyword>
<reference evidence="4 5" key="1">
    <citation type="submission" date="2015-09" db="EMBL/GenBank/DDBJ databases">
        <title>Identification and resolution of microdiversity through metagenomic sequencing of parallel consortia.</title>
        <authorList>
            <person name="Nelson W.C."/>
            <person name="Romine M.F."/>
            <person name="Lindemann S.R."/>
        </authorList>
    </citation>
    <scope>NUCLEOTIDE SEQUENCE [LARGE SCALE GENOMIC DNA]</scope>
    <source>
        <strain evidence="4">Ana</strain>
    </source>
</reference>
<evidence type="ECO:0000313" key="4">
    <source>
        <dbReference type="EMBL" id="KPQ33705.1"/>
    </source>
</evidence>
<dbReference type="AlphaFoldDB" id="A0A0P7ZGF0"/>
<feature type="transmembrane region" description="Helical" evidence="2">
    <location>
        <begin position="154"/>
        <end position="175"/>
    </location>
</feature>
<feature type="compositionally biased region" description="Polar residues" evidence="1">
    <location>
        <begin position="1"/>
        <end position="15"/>
    </location>
</feature>
<comment type="caution">
    <text evidence="4">The sequence shown here is derived from an EMBL/GenBank/DDBJ whole genome shotgun (WGS) entry which is preliminary data.</text>
</comment>
<evidence type="ECO:0000256" key="1">
    <source>
        <dbReference type="SAM" id="MobiDB-lite"/>
    </source>
</evidence>
<feature type="transmembrane region" description="Helical" evidence="2">
    <location>
        <begin position="126"/>
        <end position="148"/>
    </location>
</feature>